<dbReference type="Proteomes" id="UP000254230">
    <property type="component" value="Unassembled WGS sequence"/>
</dbReference>
<reference evidence="7 9" key="2">
    <citation type="submission" date="2018-06" db="EMBL/GenBank/DDBJ databases">
        <authorList>
            <consortium name="Pathogen Informatics"/>
            <person name="Doyle S."/>
        </authorList>
    </citation>
    <scope>NUCLEOTIDE SEQUENCE [LARGE SCALE GENOMIC DNA]</scope>
    <source>
        <strain evidence="7 9">NCTC12376</strain>
    </source>
</reference>
<dbReference type="EC" id="6.3.3.2" evidence="5"/>
<dbReference type="PANTHER" id="PTHR23407:SF1">
    <property type="entry name" value="5-FORMYLTETRAHYDROFOLATE CYCLO-LIGASE"/>
    <property type="match status" value="1"/>
</dbReference>
<name>A0A378KWV8_9GAMM</name>
<keyword evidence="8" id="KW-1185">Reference proteome</keyword>
<dbReference type="AlphaFoldDB" id="A0A378KWV8"/>
<evidence type="ECO:0000256" key="1">
    <source>
        <dbReference type="ARBA" id="ARBA00010638"/>
    </source>
</evidence>
<comment type="cofactor">
    <cofactor evidence="5">
        <name>Mg(2+)</name>
        <dbReference type="ChEBI" id="CHEBI:18420"/>
    </cofactor>
</comment>
<dbReference type="EMBL" id="LNYR01000034">
    <property type="protein sequence ID" value="KTD46178.1"/>
    <property type="molecule type" value="Genomic_DNA"/>
</dbReference>
<dbReference type="GO" id="GO:0035999">
    <property type="term" value="P:tetrahydrofolate interconversion"/>
    <property type="evidence" value="ECO:0007669"/>
    <property type="project" value="TreeGrafter"/>
</dbReference>
<dbReference type="Gene3D" id="3.40.50.10420">
    <property type="entry name" value="NagB/RpiA/CoA transferase-like"/>
    <property type="match status" value="1"/>
</dbReference>
<keyword evidence="5" id="KW-0460">Magnesium</keyword>
<dbReference type="InterPro" id="IPR024185">
    <property type="entry name" value="FTHF_cligase-like_sf"/>
</dbReference>
<dbReference type="NCBIfam" id="TIGR02727">
    <property type="entry name" value="MTHFS_bact"/>
    <property type="match status" value="1"/>
</dbReference>
<evidence type="ECO:0000256" key="4">
    <source>
        <dbReference type="PIRSR" id="PIRSR006806-1"/>
    </source>
</evidence>
<comment type="catalytic activity">
    <reaction evidence="5">
        <text>(6S)-5-formyl-5,6,7,8-tetrahydrofolate + ATP = (6R)-5,10-methenyltetrahydrofolate + ADP + phosphate</text>
        <dbReference type="Rhea" id="RHEA:10488"/>
        <dbReference type="ChEBI" id="CHEBI:30616"/>
        <dbReference type="ChEBI" id="CHEBI:43474"/>
        <dbReference type="ChEBI" id="CHEBI:57455"/>
        <dbReference type="ChEBI" id="CHEBI:57457"/>
        <dbReference type="ChEBI" id="CHEBI:456216"/>
        <dbReference type="EC" id="6.3.3.2"/>
    </reaction>
</comment>
<dbReference type="SUPFAM" id="SSF100950">
    <property type="entry name" value="NagB/RpiA/CoA transferase-like"/>
    <property type="match status" value="1"/>
</dbReference>
<evidence type="ECO:0000256" key="3">
    <source>
        <dbReference type="ARBA" id="ARBA00022840"/>
    </source>
</evidence>
<dbReference type="EMBL" id="UGOW01000001">
    <property type="protein sequence ID" value="STY19055.1"/>
    <property type="molecule type" value="Genomic_DNA"/>
</dbReference>
<evidence type="ECO:0000256" key="5">
    <source>
        <dbReference type="RuleBase" id="RU361279"/>
    </source>
</evidence>
<evidence type="ECO:0000313" key="6">
    <source>
        <dbReference type="EMBL" id="KTD46178.1"/>
    </source>
</evidence>
<dbReference type="STRING" id="45072.Lqua_2281"/>
<protein>
    <recommendedName>
        <fullName evidence="5">5-formyltetrahydrofolate cyclo-ligase</fullName>
        <ecNumber evidence="5">6.3.3.2</ecNumber>
    </recommendedName>
</protein>
<feature type="binding site" evidence="4">
    <location>
        <begin position="15"/>
        <end position="19"/>
    </location>
    <ligand>
        <name>ATP</name>
        <dbReference type="ChEBI" id="CHEBI:30616"/>
    </ligand>
</feature>
<gene>
    <name evidence="6" type="primary">fthC</name>
    <name evidence="6" type="ORF">Lqua_2281</name>
    <name evidence="7" type="ORF">NCTC12376_02881</name>
</gene>
<sequence length="202" mass="23231">MKRNNISNSMPDHLKTALRNSIKQVRSKISVPYRVKSSNQICNRIRVLEEYRKAKSIAMYFAINGEVDLISLWHSAPLQGKFCYFPVLNQNSTLSFLPATPKTPFKNNRYGIPEPDVSRDLAIPIEQLDLIIIPLVAFDPYCTRLGMGSGYYDRTLVNKKNCLFLGVAYQFQKVNFLIPEPWDVPLDAVVTQKAVYWRFPQI</sequence>
<proteinExistence type="inferred from homology"/>
<dbReference type="GO" id="GO:0005524">
    <property type="term" value="F:ATP binding"/>
    <property type="evidence" value="ECO:0007669"/>
    <property type="project" value="UniProtKB-KW"/>
</dbReference>
<dbReference type="GO" id="GO:0009396">
    <property type="term" value="P:folic acid-containing compound biosynthetic process"/>
    <property type="evidence" value="ECO:0007669"/>
    <property type="project" value="TreeGrafter"/>
</dbReference>
<feature type="binding site" evidence="4">
    <location>
        <position position="66"/>
    </location>
    <ligand>
        <name>substrate</name>
    </ligand>
</feature>
<organism evidence="7 9">
    <name type="scientific">Legionella quateirensis</name>
    <dbReference type="NCBI Taxonomy" id="45072"/>
    <lineage>
        <taxon>Bacteria</taxon>
        <taxon>Pseudomonadati</taxon>
        <taxon>Pseudomonadota</taxon>
        <taxon>Gammaproteobacteria</taxon>
        <taxon>Legionellales</taxon>
        <taxon>Legionellaceae</taxon>
        <taxon>Legionella</taxon>
    </lineage>
</organism>
<dbReference type="Pfam" id="PF01812">
    <property type="entry name" value="5-FTHF_cyc-lig"/>
    <property type="match status" value="1"/>
</dbReference>
<keyword evidence="3 4" id="KW-0067">ATP-binding</keyword>
<accession>A0A378KWV8</accession>
<dbReference type="PANTHER" id="PTHR23407">
    <property type="entry name" value="ATPASE INHIBITOR/5-FORMYLTETRAHYDROFOLATE CYCLO-LIGASE"/>
    <property type="match status" value="1"/>
</dbReference>
<keyword evidence="5" id="KW-0479">Metal-binding</keyword>
<dbReference type="PIRSF" id="PIRSF006806">
    <property type="entry name" value="FTHF_cligase"/>
    <property type="match status" value="1"/>
</dbReference>
<feature type="binding site" evidence="4">
    <location>
        <begin position="144"/>
        <end position="152"/>
    </location>
    <ligand>
        <name>ATP</name>
        <dbReference type="ChEBI" id="CHEBI:30616"/>
    </ligand>
</feature>
<comment type="similarity">
    <text evidence="1 5">Belongs to the 5-formyltetrahydrofolate cyclo-ligase family.</text>
</comment>
<keyword evidence="7" id="KW-0436">Ligase</keyword>
<dbReference type="GO" id="GO:0030272">
    <property type="term" value="F:5-formyltetrahydrofolate cyclo-ligase activity"/>
    <property type="evidence" value="ECO:0007669"/>
    <property type="project" value="UniProtKB-EC"/>
</dbReference>
<dbReference type="GO" id="GO:0046872">
    <property type="term" value="F:metal ion binding"/>
    <property type="evidence" value="ECO:0007669"/>
    <property type="project" value="UniProtKB-KW"/>
</dbReference>
<evidence type="ECO:0000256" key="2">
    <source>
        <dbReference type="ARBA" id="ARBA00022741"/>
    </source>
</evidence>
<dbReference type="InterPro" id="IPR037171">
    <property type="entry name" value="NagB/RpiA_transferase-like"/>
</dbReference>
<reference evidence="6 8" key="1">
    <citation type="submission" date="2015-11" db="EMBL/GenBank/DDBJ databases">
        <title>Genomic analysis of 38 Legionella species identifies large and diverse effector repertoires.</title>
        <authorList>
            <person name="Burstein D."/>
            <person name="Amaro F."/>
            <person name="Zusman T."/>
            <person name="Lifshitz Z."/>
            <person name="Cohen O."/>
            <person name="Gilbert J.A."/>
            <person name="Pupko T."/>
            <person name="Shuman H.A."/>
            <person name="Segal G."/>
        </authorList>
    </citation>
    <scope>NUCLEOTIDE SEQUENCE [LARGE SCALE GENOMIC DNA]</scope>
    <source>
        <strain evidence="6 8">ATCC 49507</strain>
    </source>
</reference>
<keyword evidence="2 4" id="KW-0547">Nucleotide-binding</keyword>
<dbReference type="Proteomes" id="UP000054639">
    <property type="component" value="Unassembled WGS sequence"/>
</dbReference>
<dbReference type="InterPro" id="IPR002698">
    <property type="entry name" value="FTHF_cligase"/>
</dbReference>
<evidence type="ECO:0000313" key="9">
    <source>
        <dbReference type="Proteomes" id="UP000254230"/>
    </source>
</evidence>
<evidence type="ECO:0000313" key="8">
    <source>
        <dbReference type="Proteomes" id="UP000054639"/>
    </source>
</evidence>
<evidence type="ECO:0000313" key="7">
    <source>
        <dbReference type="EMBL" id="STY19055.1"/>
    </source>
</evidence>